<dbReference type="InterPro" id="IPR038269">
    <property type="entry name" value="SCAN_sf"/>
</dbReference>
<organism evidence="4 5">
    <name type="scientific">Petrolisthes cinctipes</name>
    <name type="common">Flat porcelain crab</name>
    <dbReference type="NCBI Taxonomy" id="88211"/>
    <lineage>
        <taxon>Eukaryota</taxon>
        <taxon>Metazoa</taxon>
        <taxon>Ecdysozoa</taxon>
        <taxon>Arthropoda</taxon>
        <taxon>Crustacea</taxon>
        <taxon>Multicrustacea</taxon>
        <taxon>Malacostraca</taxon>
        <taxon>Eumalacostraca</taxon>
        <taxon>Eucarida</taxon>
        <taxon>Decapoda</taxon>
        <taxon>Pleocyemata</taxon>
        <taxon>Anomura</taxon>
        <taxon>Galatheoidea</taxon>
        <taxon>Porcellanidae</taxon>
        <taxon>Petrolisthes</taxon>
    </lineage>
</organism>
<keyword evidence="1" id="KW-0862">Zinc</keyword>
<dbReference type="PANTHER" id="PTHR46888">
    <property type="entry name" value="ZINC KNUCKLE DOMAINCONTAINING PROTEIN-RELATED"/>
    <property type="match status" value="1"/>
</dbReference>
<name>A0AAE1GJW7_PETCI</name>
<dbReference type="Pfam" id="PF02023">
    <property type="entry name" value="SCAN"/>
    <property type="match status" value="1"/>
</dbReference>
<accession>A0AAE1GJW7</accession>
<dbReference type="EMBL" id="JAWQEG010000237">
    <property type="protein sequence ID" value="KAK3893014.1"/>
    <property type="molecule type" value="Genomic_DNA"/>
</dbReference>
<feature type="compositionally biased region" description="Basic and acidic residues" evidence="2">
    <location>
        <begin position="345"/>
        <end position="357"/>
    </location>
</feature>
<evidence type="ECO:0000256" key="2">
    <source>
        <dbReference type="SAM" id="MobiDB-lite"/>
    </source>
</evidence>
<evidence type="ECO:0000313" key="4">
    <source>
        <dbReference type="EMBL" id="KAK3893014.1"/>
    </source>
</evidence>
<dbReference type="Gene3D" id="1.10.4020.10">
    <property type="entry name" value="DNA breaking-rejoining enzymes"/>
    <property type="match status" value="1"/>
</dbReference>
<keyword evidence="1" id="KW-0479">Metal-binding</keyword>
<sequence>MDDIKNLYDEGELLGYKGEEILAWALLRAYDVTAEGCRRNFRNAKFSVGESAEQLVCKLKKLFSRWVKADGCGETVEGLTDLFIREQFIRQYPQALTIFLKERQVICLQDCVREADGWIDAHGHPSTVTFTKNKKLSLEGKETEGKVITSPPRFTSVFSKDKAKFKAGNEGCWTCGKPDHKKVKCPVIKEKQTSAAASSGAASNSVRHEREVKNLILGKRKVGNQSVETMLDGGSTMCVVAERLVTLNQYTGNTMELILVNGSVVVMPEAEIYVRTPWYSGKVFSAVCRSPVFDLVVGGITDAQQNGTQSQIRKQEQDESSEQTTPILEQGSDEELSIIQNTEGDYSKRNEEVRDETTKVTVAAVVTRARSQLCEKAMKPFKVSDT</sequence>
<dbReference type="GO" id="GO:0003676">
    <property type="term" value="F:nucleic acid binding"/>
    <property type="evidence" value="ECO:0007669"/>
    <property type="project" value="InterPro"/>
</dbReference>
<feature type="domain" description="CCHC-type" evidence="3">
    <location>
        <begin position="172"/>
        <end position="186"/>
    </location>
</feature>
<protein>
    <recommendedName>
        <fullName evidence="3">CCHC-type domain-containing protein</fullName>
    </recommendedName>
</protein>
<dbReference type="PANTHER" id="PTHR46888:SF1">
    <property type="entry name" value="RIBONUCLEASE H"/>
    <property type="match status" value="1"/>
</dbReference>
<dbReference type="PROSITE" id="PS50158">
    <property type="entry name" value="ZF_CCHC"/>
    <property type="match status" value="1"/>
</dbReference>
<reference evidence="4" key="1">
    <citation type="submission" date="2023-10" db="EMBL/GenBank/DDBJ databases">
        <title>Genome assemblies of two species of porcelain crab, Petrolisthes cinctipes and Petrolisthes manimaculis (Anomura: Porcellanidae).</title>
        <authorList>
            <person name="Angst P."/>
        </authorList>
    </citation>
    <scope>NUCLEOTIDE SEQUENCE</scope>
    <source>
        <strain evidence="4">PB745_01</strain>
        <tissue evidence="4">Gill</tissue>
    </source>
</reference>
<dbReference type="Proteomes" id="UP001286313">
    <property type="component" value="Unassembled WGS sequence"/>
</dbReference>
<dbReference type="SUPFAM" id="SSF47353">
    <property type="entry name" value="Retrovirus capsid dimerization domain-like"/>
    <property type="match status" value="1"/>
</dbReference>
<evidence type="ECO:0000259" key="3">
    <source>
        <dbReference type="PROSITE" id="PS50158"/>
    </source>
</evidence>
<keyword evidence="5" id="KW-1185">Reference proteome</keyword>
<feature type="region of interest" description="Disordered" evidence="2">
    <location>
        <begin position="306"/>
        <end position="357"/>
    </location>
</feature>
<dbReference type="GO" id="GO:0008270">
    <property type="term" value="F:zinc ion binding"/>
    <property type="evidence" value="ECO:0007669"/>
    <property type="project" value="UniProtKB-KW"/>
</dbReference>
<dbReference type="AlphaFoldDB" id="A0AAE1GJW7"/>
<dbReference type="InterPro" id="IPR003309">
    <property type="entry name" value="SCAN_dom"/>
</dbReference>
<dbReference type="InterPro" id="IPR001878">
    <property type="entry name" value="Znf_CCHC"/>
</dbReference>
<proteinExistence type="predicted"/>
<keyword evidence="1" id="KW-0863">Zinc-finger</keyword>
<gene>
    <name evidence="4" type="ORF">Pcinc_003193</name>
</gene>
<evidence type="ECO:0000256" key="1">
    <source>
        <dbReference type="PROSITE-ProRule" id="PRU00047"/>
    </source>
</evidence>
<comment type="caution">
    <text evidence="4">The sequence shown here is derived from an EMBL/GenBank/DDBJ whole genome shotgun (WGS) entry which is preliminary data.</text>
</comment>
<evidence type="ECO:0000313" key="5">
    <source>
        <dbReference type="Proteomes" id="UP001286313"/>
    </source>
</evidence>